<evidence type="ECO:0000256" key="1">
    <source>
        <dbReference type="SAM" id="Phobius"/>
    </source>
</evidence>
<dbReference type="NCBIfam" id="TIGR02532">
    <property type="entry name" value="IV_pilin_GFxxxE"/>
    <property type="match status" value="1"/>
</dbReference>
<dbReference type="KEGG" id="fmr:Fuma_01290"/>
<protein>
    <submittedName>
        <fullName evidence="2">Tfp pilus assembly protein</fullName>
    </submittedName>
</protein>
<dbReference type="RefSeq" id="WP_077023419.1">
    <property type="nucleotide sequence ID" value="NZ_CP017641.1"/>
</dbReference>
<dbReference type="Proteomes" id="UP000187735">
    <property type="component" value="Chromosome"/>
</dbReference>
<evidence type="ECO:0000313" key="3">
    <source>
        <dbReference type="Proteomes" id="UP000187735"/>
    </source>
</evidence>
<dbReference type="STRING" id="1891926.Fuma_01290"/>
<dbReference type="EMBL" id="CP017641">
    <property type="protein sequence ID" value="APZ91699.1"/>
    <property type="molecule type" value="Genomic_DNA"/>
</dbReference>
<dbReference type="SUPFAM" id="SSF54523">
    <property type="entry name" value="Pili subunits"/>
    <property type="match status" value="1"/>
</dbReference>
<gene>
    <name evidence="2" type="ORF">Fuma_01290</name>
</gene>
<sequence>MPARRRQFHSAASPRGGFSLFELLIVMSILVTVAAMAAPNLMVRMRESKVFEAADEVRELMGEARRIAIDTGIDYEFRYELNGSNVVVLPSELEQNTDEAKGTSTTIDKYVRISLELSEDIRLQAAEGVEELASRLEPVMFGELGAELSQKQWSAPLMFRFDGTSDDFELRVQNDDDLTSTITVRGLTGAARTSPVYQESN</sequence>
<dbReference type="InterPro" id="IPR045584">
    <property type="entry name" value="Pilin-like"/>
</dbReference>
<keyword evidence="1" id="KW-0812">Transmembrane</keyword>
<keyword evidence="1" id="KW-0472">Membrane</keyword>
<name>A0A1P8WCC4_9PLAN</name>
<proteinExistence type="predicted"/>
<reference evidence="2 3" key="1">
    <citation type="journal article" date="2016" name="Front. Microbiol.">
        <title>Fuerstia marisgermanicae gen. nov., sp. nov., an Unusual Member of the Phylum Planctomycetes from the German Wadden Sea.</title>
        <authorList>
            <person name="Kohn T."/>
            <person name="Heuer A."/>
            <person name="Jogler M."/>
            <person name="Vollmers J."/>
            <person name="Boedeker C."/>
            <person name="Bunk B."/>
            <person name="Rast P."/>
            <person name="Borchert D."/>
            <person name="Glockner I."/>
            <person name="Freese H.M."/>
            <person name="Klenk H.P."/>
            <person name="Overmann J."/>
            <person name="Kaster A.K."/>
            <person name="Rohde M."/>
            <person name="Wiegand S."/>
            <person name="Jogler C."/>
        </authorList>
    </citation>
    <scope>NUCLEOTIDE SEQUENCE [LARGE SCALE GENOMIC DNA]</scope>
    <source>
        <strain evidence="2 3">NH11</strain>
    </source>
</reference>
<dbReference type="Gene3D" id="3.30.700.10">
    <property type="entry name" value="Glycoprotein, Type 4 Pilin"/>
    <property type="match status" value="1"/>
</dbReference>
<dbReference type="AlphaFoldDB" id="A0A1P8WCC4"/>
<dbReference type="InterPro" id="IPR012902">
    <property type="entry name" value="N_methyl_site"/>
</dbReference>
<feature type="transmembrane region" description="Helical" evidence="1">
    <location>
        <begin position="20"/>
        <end position="43"/>
    </location>
</feature>
<evidence type="ECO:0000313" key="2">
    <source>
        <dbReference type="EMBL" id="APZ91699.1"/>
    </source>
</evidence>
<keyword evidence="3" id="KW-1185">Reference proteome</keyword>
<dbReference type="OrthoDB" id="215686at2"/>
<dbReference type="Pfam" id="PF07963">
    <property type="entry name" value="N_methyl"/>
    <property type="match status" value="1"/>
</dbReference>
<keyword evidence="1" id="KW-1133">Transmembrane helix</keyword>
<accession>A0A1P8WCC4</accession>
<organism evidence="2 3">
    <name type="scientific">Fuerstiella marisgermanici</name>
    <dbReference type="NCBI Taxonomy" id="1891926"/>
    <lineage>
        <taxon>Bacteria</taxon>
        <taxon>Pseudomonadati</taxon>
        <taxon>Planctomycetota</taxon>
        <taxon>Planctomycetia</taxon>
        <taxon>Planctomycetales</taxon>
        <taxon>Planctomycetaceae</taxon>
        <taxon>Fuerstiella</taxon>
    </lineage>
</organism>